<keyword evidence="8" id="KW-0472">Membrane</keyword>
<dbReference type="GeneID" id="100935014"/>
<dbReference type="InterPro" id="IPR051279">
    <property type="entry name" value="PP1-Reg/Actin-Interact_Protein"/>
</dbReference>
<dbReference type="InterPro" id="IPR031943">
    <property type="entry name" value="CARMIL_C"/>
</dbReference>
<dbReference type="PANTHER" id="PTHR24112:SF32">
    <property type="entry name" value="CAPPING PROTEIN, ARP2_3 AND MYOSIN-I LINKER PROTEIN 2"/>
    <property type="match status" value="1"/>
</dbReference>
<name>G3VP79_SARHA</name>
<dbReference type="Pfam" id="PF17888">
    <property type="entry name" value="Carm_PH"/>
    <property type="match status" value="1"/>
</dbReference>
<dbReference type="FunCoup" id="G3VP79">
    <property type="interactions" value="201"/>
</dbReference>
<feature type="compositionally biased region" description="Pro residues" evidence="9">
    <location>
        <begin position="1426"/>
        <end position="1438"/>
    </location>
</feature>
<dbReference type="InParanoid" id="G3VP79"/>
<protein>
    <submittedName>
        <fullName evidence="12">Capping protein regulator and myosin 1 linker 2</fullName>
    </submittedName>
</protein>
<feature type="compositionally biased region" description="Low complexity" evidence="9">
    <location>
        <begin position="973"/>
        <end position="987"/>
    </location>
</feature>
<dbReference type="GO" id="GO:0044354">
    <property type="term" value="C:macropinosome"/>
    <property type="evidence" value="ECO:0007669"/>
    <property type="project" value="Ensembl"/>
</dbReference>
<dbReference type="Pfam" id="PF16000">
    <property type="entry name" value="CARMIL_C"/>
    <property type="match status" value="1"/>
</dbReference>
<dbReference type="GO" id="GO:0061339">
    <property type="term" value="P:establishment or maintenance of monopolar cell polarity"/>
    <property type="evidence" value="ECO:0007669"/>
    <property type="project" value="Ensembl"/>
</dbReference>
<dbReference type="GO" id="GO:0001726">
    <property type="term" value="C:ruffle"/>
    <property type="evidence" value="ECO:0007669"/>
    <property type="project" value="Ensembl"/>
</dbReference>
<evidence type="ECO:0000256" key="2">
    <source>
        <dbReference type="ARBA" id="ARBA00004496"/>
    </source>
</evidence>
<evidence type="ECO:0000256" key="6">
    <source>
        <dbReference type="ARBA" id="ARBA00022614"/>
    </source>
</evidence>
<dbReference type="GO" id="GO:1900029">
    <property type="term" value="P:positive regulation of ruffle assembly"/>
    <property type="evidence" value="ECO:0007669"/>
    <property type="project" value="Ensembl"/>
</dbReference>
<dbReference type="GO" id="GO:0090091">
    <property type="term" value="P:positive regulation of extracellular matrix disassembly"/>
    <property type="evidence" value="ECO:0007669"/>
    <property type="project" value="Ensembl"/>
</dbReference>
<dbReference type="SUPFAM" id="SSF52047">
    <property type="entry name" value="RNI-like"/>
    <property type="match status" value="2"/>
</dbReference>
<dbReference type="Gene3D" id="2.30.29.30">
    <property type="entry name" value="Pleckstrin-homology domain (PH domain)/Phosphotyrosine-binding domain (PTB)"/>
    <property type="match status" value="1"/>
</dbReference>
<dbReference type="Gene3D" id="6.10.140.1850">
    <property type="match status" value="1"/>
</dbReference>
<feature type="compositionally biased region" description="Basic residues" evidence="9">
    <location>
        <begin position="1016"/>
        <end position="1028"/>
    </location>
</feature>
<dbReference type="GO" id="GO:0044877">
    <property type="term" value="F:protein-containing complex binding"/>
    <property type="evidence" value="ECO:0007669"/>
    <property type="project" value="Ensembl"/>
</dbReference>
<feature type="domain" description="CARMIL pleckstrin homology" evidence="11">
    <location>
        <begin position="40"/>
        <end position="123"/>
    </location>
</feature>
<dbReference type="Gene3D" id="3.80.10.10">
    <property type="entry name" value="Ribonuclease Inhibitor"/>
    <property type="match status" value="1"/>
</dbReference>
<evidence type="ECO:0000256" key="5">
    <source>
        <dbReference type="ARBA" id="ARBA00022490"/>
    </source>
</evidence>
<evidence type="ECO:0000256" key="3">
    <source>
        <dbReference type="ARBA" id="ARBA00007298"/>
    </source>
</evidence>
<dbReference type="GO" id="GO:0015629">
    <property type="term" value="C:actin cytoskeleton"/>
    <property type="evidence" value="ECO:0007669"/>
    <property type="project" value="Ensembl"/>
</dbReference>
<feature type="compositionally biased region" description="Acidic residues" evidence="9">
    <location>
        <begin position="943"/>
        <end position="957"/>
    </location>
</feature>
<dbReference type="GO" id="GO:0005886">
    <property type="term" value="C:plasma membrane"/>
    <property type="evidence" value="ECO:0007669"/>
    <property type="project" value="UniProtKB-SubCell"/>
</dbReference>
<dbReference type="KEGG" id="shr:100935014"/>
<dbReference type="GO" id="GO:0030027">
    <property type="term" value="C:lamellipodium"/>
    <property type="evidence" value="ECO:0007669"/>
    <property type="project" value="Ensembl"/>
</dbReference>
<feature type="compositionally biased region" description="Basic and acidic residues" evidence="9">
    <location>
        <begin position="1296"/>
        <end position="1305"/>
    </location>
</feature>
<dbReference type="GO" id="GO:0044319">
    <property type="term" value="P:wound healing, spreading of cells"/>
    <property type="evidence" value="ECO:0007669"/>
    <property type="project" value="Ensembl"/>
</dbReference>
<dbReference type="FunFam" id="3.80.10.10:FF:000009">
    <property type="entry name" value="F-actin-uncapping protein LRRC16A isoform X1"/>
    <property type="match status" value="1"/>
</dbReference>
<dbReference type="InterPro" id="IPR001611">
    <property type="entry name" value="Leu-rich_rpt"/>
</dbReference>
<organism evidence="12 13">
    <name type="scientific">Sarcophilus harrisii</name>
    <name type="common">Tasmanian devil</name>
    <name type="synonym">Sarcophilus laniarius</name>
    <dbReference type="NCBI Taxonomy" id="9305"/>
    <lineage>
        <taxon>Eukaryota</taxon>
        <taxon>Metazoa</taxon>
        <taxon>Chordata</taxon>
        <taxon>Craniata</taxon>
        <taxon>Vertebrata</taxon>
        <taxon>Euteleostomi</taxon>
        <taxon>Mammalia</taxon>
        <taxon>Metatheria</taxon>
        <taxon>Dasyuromorphia</taxon>
        <taxon>Dasyuridae</taxon>
        <taxon>Sarcophilus</taxon>
    </lineage>
</organism>
<feature type="compositionally biased region" description="Basic and acidic residues" evidence="9">
    <location>
        <begin position="1187"/>
        <end position="1199"/>
    </location>
</feature>
<comment type="similarity">
    <text evidence="3">Belongs to the CARMIL family.</text>
</comment>
<dbReference type="RefSeq" id="XP_031806133.1">
    <property type="nucleotide sequence ID" value="XM_031950273.1"/>
</dbReference>
<evidence type="ECO:0000313" key="13">
    <source>
        <dbReference type="Proteomes" id="UP000007648"/>
    </source>
</evidence>
<evidence type="ECO:0000256" key="1">
    <source>
        <dbReference type="ARBA" id="ARBA00004236"/>
    </source>
</evidence>
<dbReference type="GO" id="GO:0005543">
    <property type="term" value="F:phospholipid binding"/>
    <property type="evidence" value="ECO:0007669"/>
    <property type="project" value="Ensembl"/>
</dbReference>
<evidence type="ECO:0000256" key="7">
    <source>
        <dbReference type="ARBA" id="ARBA00022737"/>
    </source>
</evidence>
<feature type="domain" description="CARMIL C-terminal" evidence="10">
    <location>
        <begin position="788"/>
        <end position="1103"/>
    </location>
</feature>
<keyword evidence="4" id="KW-1003">Cell membrane</keyword>
<keyword evidence="5" id="KW-0963">Cytoplasm</keyword>
<comment type="subcellular location">
    <subcellularLocation>
        <location evidence="1">Cell membrane</location>
    </subcellularLocation>
    <subcellularLocation>
        <location evidence="2">Cytoplasm</location>
    </subcellularLocation>
</comment>
<feature type="region of interest" description="Disordered" evidence="9">
    <location>
        <begin position="1375"/>
        <end position="1468"/>
    </location>
</feature>
<accession>G3VP79</accession>
<dbReference type="Pfam" id="PF13516">
    <property type="entry name" value="LRR_6"/>
    <property type="match status" value="1"/>
</dbReference>
<evidence type="ECO:0000256" key="4">
    <source>
        <dbReference type="ARBA" id="ARBA00022475"/>
    </source>
</evidence>
<gene>
    <name evidence="12" type="primary">CARMIL2</name>
</gene>
<feature type="compositionally biased region" description="Basic residues" evidence="9">
    <location>
        <begin position="1395"/>
        <end position="1406"/>
    </location>
</feature>
<feature type="compositionally biased region" description="Basic and acidic residues" evidence="9">
    <location>
        <begin position="1226"/>
        <end position="1242"/>
    </location>
</feature>
<reference evidence="12" key="3">
    <citation type="submission" date="2025-09" db="UniProtKB">
        <authorList>
            <consortium name="Ensembl"/>
        </authorList>
    </citation>
    <scope>IDENTIFICATION</scope>
</reference>
<dbReference type="GO" id="GO:0051639">
    <property type="term" value="P:actin filament network formation"/>
    <property type="evidence" value="ECO:0007669"/>
    <property type="project" value="Ensembl"/>
</dbReference>
<evidence type="ECO:0000256" key="9">
    <source>
        <dbReference type="SAM" id="MobiDB-lite"/>
    </source>
</evidence>
<dbReference type="STRING" id="9305.ENSSHAP00000004984"/>
<dbReference type="GO" id="GO:0034315">
    <property type="term" value="P:regulation of Arp2/3 complex-mediated actin nucleation"/>
    <property type="evidence" value="ECO:0007669"/>
    <property type="project" value="TreeGrafter"/>
</dbReference>
<feature type="compositionally biased region" description="Pro residues" evidence="9">
    <location>
        <begin position="1318"/>
        <end position="1332"/>
    </location>
</feature>
<evidence type="ECO:0000313" key="12">
    <source>
        <dbReference type="Ensembl" id="ENSSHAP00000004984.2"/>
    </source>
</evidence>
<dbReference type="InterPro" id="IPR032675">
    <property type="entry name" value="LRR_dom_sf"/>
</dbReference>
<keyword evidence="13" id="KW-1185">Reference proteome</keyword>
<keyword evidence="6" id="KW-0433">Leucine-rich repeat</keyword>
<dbReference type="GO" id="GO:0045111">
    <property type="term" value="C:intermediate filament cytoskeleton"/>
    <property type="evidence" value="ECO:0007669"/>
    <property type="project" value="Ensembl"/>
</dbReference>
<dbReference type="GO" id="GO:0010592">
    <property type="term" value="P:positive regulation of lamellipodium assembly"/>
    <property type="evidence" value="ECO:0007669"/>
    <property type="project" value="Ensembl"/>
</dbReference>
<dbReference type="CTD" id="146206"/>
<reference evidence="12 13" key="1">
    <citation type="journal article" date="2011" name="Proc. Natl. Acad. Sci. U.S.A.">
        <title>Genetic diversity and population structure of the endangered marsupial Sarcophilus harrisii (Tasmanian devil).</title>
        <authorList>
            <person name="Miller W."/>
            <person name="Hayes V.M."/>
            <person name="Ratan A."/>
            <person name="Petersen D.C."/>
            <person name="Wittekindt N.E."/>
            <person name="Miller J."/>
            <person name="Walenz B."/>
            <person name="Knight J."/>
            <person name="Qi J."/>
            <person name="Zhao F."/>
            <person name="Wang Q."/>
            <person name="Bedoya-Reina O.C."/>
            <person name="Katiyar N."/>
            <person name="Tomsho L.P."/>
            <person name="Kasson L.M."/>
            <person name="Hardie R.A."/>
            <person name="Woodbridge P."/>
            <person name="Tindall E.A."/>
            <person name="Bertelsen M.F."/>
            <person name="Dixon D."/>
            <person name="Pyecroft S."/>
            <person name="Helgen K.M."/>
            <person name="Lesk A.M."/>
            <person name="Pringle T.H."/>
            <person name="Patterson N."/>
            <person name="Zhang Y."/>
            <person name="Kreiss A."/>
            <person name="Woods G.M."/>
            <person name="Jones M.E."/>
            <person name="Schuster S.C."/>
        </authorList>
    </citation>
    <scope>NUCLEOTIDE SEQUENCE [LARGE SCALE GENOMIC DNA]</scope>
</reference>
<evidence type="ECO:0000256" key="8">
    <source>
        <dbReference type="ARBA" id="ARBA00023136"/>
    </source>
</evidence>
<sequence length="1468" mass="160184">MAQPPEGISYELQDEITRFLWPKEVKLLLIIQIYEREGPEEREKDRVLALLPWRAYLLHTSLPLRVDCTFSYLEVKEIVLQEIPPQVIIELELLPKLMMKLPALGALEQLALHMAMSIRKVFPETSPRKLFRKSPSALLARLEKRSSSLEEVTLGNLGPCGGFSETYAALCDYNGFPFREEIQWDVDNIYHSQDCRNFSLRDFSHLHSRDVALSVAALSYNLWFSRLSCSDLKLSLEVSEQILYMLSKSSRLEELVLDNCGLKGDFAQRLAQSLAEHPRSALSVLSLAGNPLEDRGVTALSRHLEKRPRALKRLNLSRTGLTTRGMSALGQALLTNSSFASSLTHLDLSGNPGALGVTEDEGGLYSFLSHPNAVSHLNLSGTDSALDILFRALSRGCCASLVHLDASNNIFSHVRNRGVPSSLQSFFSQAKSLHHVALAGTKLPSEALRSLLQGLAVNTQLTDIHLDLNTCELRSAGAQVIQDLIFDINSVRALDLSDNGFDTDMVTLVLAIGRSKSIRHVALGKNFNIKSKESLGDVLHRIVQLTQDDDCPLQSLSVAESRLKLGTSVLLNALGSNPSLTSLDISGNAMGDTGAKMLAKALQINTQLRTVIWDRNNTTAQGFLDVAHALEGNHTLKNMPLPLSDLAQAYRSSPERTSEAIHQIQACLLRNNHTHRTLPDHAFRLQQGIVTRSSEQMVNEMCLTVQEHMELLGCWPSPRGEAALHQAEEAIRDANFSISILPVLYEAGNSPYHNSQLQQKLEGLLEEVGQACHQEIQSFVQATLDTVQSLCPRVMQKAGRREQLSSAISGQVSRQDHLGLSLLLEQLLNDVFGKLNEIRLSITAAAAERIIAQVVEDLSAAQNRLVESLSQHTSEAPPSLLLTDSAEAGARKSGTLLHRGDRSPGDGETEGLSSLGEDKVAQWRRNKHNQSIRPTPAVRSPSEEPELEPESEPEPEPELAAQGEDAEPGGQRAGPSLSSSAPVSSQPGPAPTPLPAVPQLHMDLPLASQPLDHPTRARPRPRRRHHQPPSKVQVPPVVPEEENGLNARVDEGVDEFFSKRLIHQERLWSPPDAVPEPGTPVSSRTLRKKLGTLFAFKKPRSTRGSRAEPDASPGAPPRTRKAAFSDLLRPPSRPGRAEEPGVEGTLEGVPSCSPDPARRSRPRYAREGKAHSMILLSADEEEALGGRQEKRRPLERGDTEMPPSFEQRVHVMLQRIGVGRGGGGGDSKRKQSKDGEIKKAGSDGDIMDSSAESPPLSLKSRTHSVSADSSCRPGPGGRGPEPVAWKALGRQLNAELRGKGWDRPGPRTPSPNLLQPEPSFPSPCPSPIPSPRLSPRRASNAGNDQFIQDAALGARSEDNHLKPRAVLATRRAVSVHEEQLQAPAATSPIRDLPLRLHRSPVLKRRPRVDEPSSSPSLGSATSTEPRLPPPPDELPPEVPAGLESIPLTTAPPATDQRVGSQAPDTPSP</sequence>
<evidence type="ECO:0000259" key="11">
    <source>
        <dbReference type="Pfam" id="PF17888"/>
    </source>
</evidence>
<feature type="compositionally biased region" description="Low complexity" evidence="9">
    <location>
        <begin position="1411"/>
        <end position="1425"/>
    </location>
</feature>
<feature type="compositionally biased region" description="Polar residues" evidence="9">
    <location>
        <begin position="1457"/>
        <end position="1468"/>
    </location>
</feature>
<reference evidence="12" key="2">
    <citation type="submission" date="2025-08" db="UniProtKB">
        <authorList>
            <consortium name="Ensembl"/>
        </authorList>
    </citation>
    <scope>IDENTIFICATION</scope>
</reference>
<dbReference type="GeneTree" id="ENSGT00940000161003"/>
<dbReference type="OrthoDB" id="18598at2759"/>
<proteinExistence type="inferred from homology"/>
<dbReference type="SMART" id="SM00368">
    <property type="entry name" value="LRR_RI"/>
    <property type="match status" value="5"/>
</dbReference>
<dbReference type="eggNOG" id="KOG4242">
    <property type="taxonomic scope" value="Eukaryota"/>
</dbReference>
<dbReference type="GO" id="GO:2000813">
    <property type="term" value="P:negative regulation of barbed-end actin filament capping"/>
    <property type="evidence" value="ECO:0007669"/>
    <property type="project" value="Ensembl"/>
</dbReference>
<dbReference type="PANTHER" id="PTHR24112">
    <property type="entry name" value="LEUCINE-RICH REPEAT, ISOFORM F-RELATED"/>
    <property type="match status" value="1"/>
</dbReference>
<dbReference type="Ensembl" id="ENSSHAT00000005033.2">
    <property type="protein sequence ID" value="ENSSHAP00000004984.2"/>
    <property type="gene ID" value="ENSSHAG00000004365.2"/>
</dbReference>
<dbReference type="GO" id="GO:0030335">
    <property type="term" value="P:positive regulation of cell migration"/>
    <property type="evidence" value="ECO:0007669"/>
    <property type="project" value="Ensembl"/>
</dbReference>
<dbReference type="InterPro" id="IPR041245">
    <property type="entry name" value="CARMIL_PH"/>
</dbReference>
<feature type="region of interest" description="Disordered" evidence="9">
    <location>
        <begin position="894"/>
        <end position="1046"/>
    </location>
</feature>
<feature type="region of interest" description="Disordered" evidence="9">
    <location>
        <begin position="1065"/>
        <end position="1360"/>
    </location>
</feature>
<keyword evidence="7" id="KW-0677">Repeat</keyword>
<evidence type="ECO:0000259" key="10">
    <source>
        <dbReference type="Pfam" id="PF16000"/>
    </source>
</evidence>
<dbReference type="Proteomes" id="UP000007648">
    <property type="component" value="Unassembled WGS sequence"/>
</dbReference>
<dbReference type="InterPro" id="IPR011993">
    <property type="entry name" value="PH-like_dom_sf"/>
</dbReference>